<dbReference type="InterPro" id="IPR027417">
    <property type="entry name" value="P-loop_NTPase"/>
</dbReference>
<dbReference type="SUPFAM" id="SSF52540">
    <property type="entry name" value="P-loop containing nucleoside triphosphate hydrolases"/>
    <property type="match status" value="1"/>
</dbReference>
<proteinExistence type="predicted"/>
<dbReference type="Proteomes" id="UP000187486">
    <property type="component" value="Unassembled WGS sequence"/>
</dbReference>
<dbReference type="Gene3D" id="3.40.50.300">
    <property type="entry name" value="P-loop containing nucleotide triphosphate hydrolases"/>
    <property type="match status" value="1"/>
</dbReference>
<comment type="caution">
    <text evidence="1">The sequence shown here is derived from an EMBL/GenBank/DDBJ whole genome shotgun (WGS) entry which is preliminary data.</text>
</comment>
<organism evidence="1 2">
    <name type="scientific">Amycolatopsis coloradensis</name>
    <dbReference type="NCBI Taxonomy" id="76021"/>
    <lineage>
        <taxon>Bacteria</taxon>
        <taxon>Bacillati</taxon>
        <taxon>Actinomycetota</taxon>
        <taxon>Actinomycetes</taxon>
        <taxon>Pseudonocardiales</taxon>
        <taxon>Pseudonocardiaceae</taxon>
        <taxon>Amycolatopsis</taxon>
    </lineage>
</organism>
<reference evidence="1 2" key="1">
    <citation type="submission" date="2016-01" db="EMBL/GenBank/DDBJ databases">
        <title>Amycolatopsis coloradensis genome sequencing and assembly.</title>
        <authorList>
            <person name="Mayilraj S."/>
        </authorList>
    </citation>
    <scope>NUCLEOTIDE SEQUENCE [LARGE SCALE GENOMIC DNA]</scope>
    <source>
        <strain evidence="1 2">DSM 44225</strain>
    </source>
</reference>
<evidence type="ECO:0000313" key="2">
    <source>
        <dbReference type="Proteomes" id="UP000187486"/>
    </source>
</evidence>
<sequence>MYLKAREAGEEDPAGDLFETTLANLQAWLDDDDDRDRNAHEQVHAARASRAATTEFVTSQTRQLQEALNQTQEAITQRAASALDGISAALDNLNRGSGGIGAQLAYDVIPPGAPDQDWTCRVTPRWRRNPGGPLLPYDNVTNTAQEKLFSIHLVLAALLAAPHPRGRVLILDELADSLGAEHRREVLDAIATVAKDHGITILATCQDAIMTEARPYCGEVLYFHYPSKSAPLNRPTRMFGFDPNGSRVELTAEALTEGRNPV</sequence>
<dbReference type="AlphaFoldDB" id="A0A1R0KKC6"/>
<gene>
    <name evidence="1" type="ORF">BS329_30625</name>
</gene>
<dbReference type="STRING" id="76021.BS329_30625"/>
<accession>A0A1R0KKC6</accession>
<protein>
    <submittedName>
        <fullName evidence="1">Uncharacterized protein</fullName>
    </submittedName>
</protein>
<dbReference type="EMBL" id="MQUQ01000017">
    <property type="protein sequence ID" value="OLZ46577.1"/>
    <property type="molecule type" value="Genomic_DNA"/>
</dbReference>
<evidence type="ECO:0000313" key="1">
    <source>
        <dbReference type="EMBL" id="OLZ46577.1"/>
    </source>
</evidence>
<keyword evidence="2" id="KW-1185">Reference proteome</keyword>
<name>A0A1R0KKC6_9PSEU</name>